<protein>
    <recommendedName>
        <fullName evidence="3">Flavin reductase</fullName>
    </recommendedName>
</protein>
<name>A0ABS1YA91_9ACTN</name>
<evidence type="ECO:0000313" key="2">
    <source>
        <dbReference type="Proteomes" id="UP000622245"/>
    </source>
</evidence>
<evidence type="ECO:0008006" key="3">
    <source>
        <dbReference type="Google" id="ProtNLM"/>
    </source>
</evidence>
<gene>
    <name evidence="1" type="ORF">JM949_01085</name>
</gene>
<reference evidence="1 2" key="1">
    <citation type="submission" date="2021-01" db="EMBL/GenBank/DDBJ databases">
        <title>Draft genome sequence of Micromonospora sp. strain STR1s_6.</title>
        <authorList>
            <person name="Karlyshev A."/>
            <person name="Jawad R."/>
        </authorList>
    </citation>
    <scope>NUCLEOTIDE SEQUENCE [LARGE SCALE GENOMIC DNA]</scope>
    <source>
        <strain evidence="1 2">STR1S-6</strain>
    </source>
</reference>
<sequence>MAETPTTIHEAQAADRARGLRAVAALDGRLNGQHMPRRPEWDCTTCGQDWPCAQAQVRLSETFGRDRVGLAMYLGAVYAAAVNELPVTTTGATWFRFVSWIR</sequence>
<comment type="caution">
    <text evidence="1">The sequence shown here is derived from an EMBL/GenBank/DDBJ whole genome shotgun (WGS) entry which is preliminary data.</text>
</comment>
<proteinExistence type="predicted"/>
<dbReference type="RefSeq" id="WP_203146586.1">
    <property type="nucleotide sequence ID" value="NZ_JAEVHL010000002.1"/>
</dbReference>
<keyword evidence="2" id="KW-1185">Reference proteome</keyword>
<organism evidence="1 2">
    <name type="scientific">Micromonospora tarensis</name>
    <dbReference type="NCBI Taxonomy" id="2806100"/>
    <lineage>
        <taxon>Bacteria</taxon>
        <taxon>Bacillati</taxon>
        <taxon>Actinomycetota</taxon>
        <taxon>Actinomycetes</taxon>
        <taxon>Micromonosporales</taxon>
        <taxon>Micromonosporaceae</taxon>
        <taxon>Micromonospora</taxon>
    </lineage>
</organism>
<dbReference type="Proteomes" id="UP000622245">
    <property type="component" value="Unassembled WGS sequence"/>
</dbReference>
<evidence type="ECO:0000313" key="1">
    <source>
        <dbReference type="EMBL" id="MBM0274156.1"/>
    </source>
</evidence>
<accession>A0ABS1YA91</accession>
<dbReference type="EMBL" id="JAEVHL010000002">
    <property type="protein sequence ID" value="MBM0274156.1"/>
    <property type="molecule type" value="Genomic_DNA"/>
</dbReference>